<dbReference type="PANTHER" id="PTHR10819">
    <property type="entry name" value="PHOSPHOTRIESTERASE-RELATED"/>
    <property type="match status" value="1"/>
</dbReference>
<feature type="binding site" evidence="3">
    <location>
        <position position="133"/>
    </location>
    <ligand>
        <name>a divalent metal cation</name>
        <dbReference type="ChEBI" id="CHEBI:60240"/>
        <label>1</label>
    </ligand>
</feature>
<dbReference type="RefSeq" id="WP_097920766.1">
    <property type="nucleotide sequence ID" value="NZ_CP126475.1"/>
</dbReference>
<evidence type="ECO:0000313" key="5">
    <source>
        <dbReference type="EMBL" id="PFM96857.1"/>
    </source>
</evidence>
<dbReference type="PIRSF" id="PIRSF016839">
    <property type="entry name" value="PhP"/>
    <property type="match status" value="1"/>
</dbReference>
<protein>
    <submittedName>
        <fullName evidence="5">Phosphotriesterase</fullName>
    </submittedName>
</protein>
<keyword evidence="2" id="KW-0378">Hydrolase</keyword>
<accession>A0AB36U4W3</accession>
<evidence type="ECO:0000256" key="4">
    <source>
        <dbReference type="PROSITE-ProRule" id="PRU00679"/>
    </source>
</evidence>
<sequence>MIQTVTGCISPKELGICIAHEHICIDLSYLKNESDAVLDNVELLEEELKLFQSAGGHSIVEVTTTGMGRNIHALRRLSEITGIQIIASTGFYKEPFLPDFTKNWGREQFAEHFIREAEIGIEDSGILPGVIGEVGSSLNQITSSERSLLEGAAIAGARTGLPVTTHTTLGTMALEQLELFGNSDLSMEQLIIGHQDLNRDRESILRIVQEGAFVGFDTIGKEKYRSNQERIEDLLFLFEKGYSSQVLLSTDLTRKSHLRKNGGNGYAYILTEFISELIRAGFTIDDVELMLKENPSRAFMRREVESS</sequence>
<dbReference type="AlphaFoldDB" id="A0AB36U4W3"/>
<dbReference type="Proteomes" id="UP000223839">
    <property type="component" value="Unassembled WGS sequence"/>
</dbReference>
<dbReference type="Gene3D" id="3.20.20.140">
    <property type="entry name" value="Metal-dependent hydrolases"/>
    <property type="match status" value="1"/>
</dbReference>
<dbReference type="Pfam" id="PF02126">
    <property type="entry name" value="PTE"/>
    <property type="match status" value="1"/>
</dbReference>
<feature type="binding site" evidence="3">
    <location>
        <position position="194"/>
    </location>
    <ligand>
        <name>a divalent metal cation</name>
        <dbReference type="ChEBI" id="CHEBI:60240"/>
        <label>2</label>
    </ligand>
</feature>
<feature type="binding site" evidence="3">
    <location>
        <position position="22"/>
    </location>
    <ligand>
        <name>a divalent metal cation</name>
        <dbReference type="ChEBI" id="CHEBI:60240"/>
        <label>1</label>
    </ligand>
</feature>
<feature type="binding site" evidence="3">
    <location>
        <position position="133"/>
    </location>
    <ligand>
        <name>a divalent metal cation</name>
        <dbReference type="ChEBI" id="CHEBI:60240"/>
        <label>2</label>
    </ligand>
</feature>
<dbReference type="InterPro" id="IPR001559">
    <property type="entry name" value="Phosphotriesterase"/>
</dbReference>
<feature type="binding site" evidence="3">
    <location>
        <position position="166"/>
    </location>
    <ligand>
        <name>a divalent metal cation</name>
        <dbReference type="ChEBI" id="CHEBI:60240"/>
        <label>2</label>
    </ligand>
</feature>
<dbReference type="GO" id="GO:0008270">
    <property type="term" value="F:zinc ion binding"/>
    <property type="evidence" value="ECO:0007669"/>
    <property type="project" value="InterPro"/>
</dbReference>
<dbReference type="PANTHER" id="PTHR10819:SF3">
    <property type="entry name" value="PHOSPHOTRIESTERASE-RELATED PROTEIN"/>
    <property type="match status" value="1"/>
</dbReference>
<dbReference type="SUPFAM" id="SSF51556">
    <property type="entry name" value="Metallo-dependent hydrolases"/>
    <property type="match status" value="1"/>
</dbReference>
<dbReference type="InterPro" id="IPR032466">
    <property type="entry name" value="Metal_Hydrolase"/>
</dbReference>
<feature type="binding site" evidence="3">
    <location>
        <position position="251"/>
    </location>
    <ligand>
        <name>a divalent metal cation</name>
        <dbReference type="ChEBI" id="CHEBI:60240"/>
        <label>1</label>
    </ligand>
</feature>
<reference evidence="5 6" key="1">
    <citation type="submission" date="2017-09" db="EMBL/GenBank/DDBJ databases">
        <title>Large-scale bioinformatics analysis of Bacillus genomes uncovers conserved roles of natural products in bacterial physiology.</title>
        <authorList>
            <consortium name="Agbiome Team Llc"/>
            <person name="Bleich R.M."/>
            <person name="Grubbs K.J."/>
            <person name="Santa Maria K.C."/>
            <person name="Allen S.E."/>
            <person name="Farag S."/>
            <person name="Shank E.A."/>
            <person name="Bowers A."/>
        </authorList>
    </citation>
    <scope>NUCLEOTIDE SEQUENCE [LARGE SCALE GENOMIC DNA]</scope>
    <source>
        <strain evidence="5 6">AFS077661</strain>
    </source>
</reference>
<dbReference type="PROSITE" id="PS51347">
    <property type="entry name" value="PHOSPHOTRIESTERASE_2"/>
    <property type="match status" value="1"/>
</dbReference>
<comment type="cofactor">
    <cofactor evidence="3">
        <name>a divalent metal cation</name>
        <dbReference type="ChEBI" id="CHEBI:60240"/>
    </cofactor>
    <text evidence="3">Binds 2 divalent metal cations per subunit.</text>
</comment>
<organism evidence="5 6">
    <name type="scientific">Bacillus thuringiensis</name>
    <dbReference type="NCBI Taxonomy" id="1428"/>
    <lineage>
        <taxon>Bacteria</taxon>
        <taxon>Bacillati</taxon>
        <taxon>Bacillota</taxon>
        <taxon>Bacilli</taxon>
        <taxon>Bacillales</taxon>
        <taxon>Bacillaceae</taxon>
        <taxon>Bacillus</taxon>
        <taxon>Bacillus cereus group</taxon>
    </lineage>
</organism>
<comment type="similarity">
    <text evidence="4">Belongs to the metallo-dependent hydrolases superfamily. Phosphotriesterase family.</text>
</comment>
<comment type="caution">
    <text evidence="4">Lacks conserved residue(s) required for the propagation of feature annotation.</text>
</comment>
<proteinExistence type="inferred from homology"/>
<evidence type="ECO:0000256" key="3">
    <source>
        <dbReference type="PIRSR" id="PIRSR601559-52"/>
    </source>
</evidence>
<dbReference type="EMBL" id="NUYG01000001">
    <property type="protein sequence ID" value="PFM96857.1"/>
    <property type="molecule type" value="Genomic_DNA"/>
</dbReference>
<evidence type="ECO:0000256" key="2">
    <source>
        <dbReference type="ARBA" id="ARBA00022801"/>
    </source>
</evidence>
<evidence type="ECO:0000313" key="6">
    <source>
        <dbReference type="Proteomes" id="UP000223839"/>
    </source>
</evidence>
<keyword evidence="1 3" id="KW-0479">Metal-binding</keyword>
<name>A0AB36U4W3_BACTU</name>
<feature type="binding site" evidence="3">
    <location>
        <position position="20"/>
    </location>
    <ligand>
        <name>a divalent metal cation</name>
        <dbReference type="ChEBI" id="CHEBI:60240"/>
        <label>1</label>
    </ligand>
</feature>
<gene>
    <name evidence="5" type="ORF">COJ61_00390</name>
</gene>
<comment type="caution">
    <text evidence="5">The sequence shown here is derived from an EMBL/GenBank/DDBJ whole genome shotgun (WGS) entry which is preliminary data.</text>
</comment>
<evidence type="ECO:0000256" key="1">
    <source>
        <dbReference type="ARBA" id="ARBA00022723"/>
    </source>
</evidence>
<dbReference type="GO" id="GO:0016787">
    <property type="term" value="F:hydrolase activity"/>
    <property type="evidence" value="ECO:0007669"/>
    <property type="project" value="UniProtKB-KW"/>
</dbReference>